<dbReference type="NCBIfam" id="TIGR00046">
    <property type="entry name" value="RsmE family RNA methyltransferase"/>
    <property type="match status" value="1"/>
</dbReference>
<dbReference type="GO" id="GO:0070042">
    <property type="term" value="F:rRNA (uridine-N3-)-methyltransferase activity"/>
    <property type="evidence" value="ECO:0007669"/>
    <property type="project" value="TreeGrafter"/>
</dbReference>
<evidence type="ECO:0000256" key="1">
    <source>
        <dbReference type="ARBA" id="ARBA00004496"/>
    </source>
</evidence>
<dbReference type="RefSeq" id="WP_120714260.1">
    <property type="nucleotide sequence ID" value="NZ_RBCJ01000006.1"/>
</dbReference>
<dbReference type="GO" id="GO:0070475">
    <property type="term" value="P:rRNA base methylation"/>
    <property type="evidence" value="ECO:0007669"/>
    <property type="project" value="TreeGrafter"/>
</dbReference>
<dbReference type="Pfam" id="PF04452">
    <property type="entry name" value="Methyltrans_RNA"/>
    <property type="match status" value="1"/>
</dbReference>
<sequence>MQLFYNPTLDNSISQFVFSPEESRHIIKVLRKKEGDLLKITNGRGYLFQAKILTADIKKCKAEIVSTTKTHPKMHSLHMAVAPTKNIDRFEWFLEKATEIGVDQITPIICERSERKVIKRERLERIILSAMKQSLQTYLPKLNDAISYQSFIENTPQGLLFIAHCEKGEKMDLKRRVAPDKDISILIGPEGDFSPSEIKQAGEKGFWPVSLGKNRLRTETAALVACTIVATINNG</sequence>
<protein>
    <recommendedName>
        <fullName evidence="10">Ribosomal RNA small subunit methyltransferase E</fullName>
        <ecNumber evidence="10">2.1.1.193</ecNumber>
    </recommendedName>
</protein>
<dbReference type="PANTHER" id="PTHR30027">
    <property type="entry name" value="RIBOSOMAL RNA SMALL SUBUNIT METHYLTRANSFERASE E"/>
    <property type="match status" value="1"/>
</dbReference>
<organism evidence="13 14">
    <name type="scientific">Ulvibacterium marinum</name>
    <dbReference type="NCBI Taxonomy" id="2419782"/>
    <lineage>
        <taxon>Bacteria</taxon>
        <taxon>Pseudomonadati</taxon>
        <taxon>Bacteroidota</taxon>
        <taxon>Flavobacteriia</taxon>
        <taxon>Flavobacteriales</taxon>
        <taxon>Flavobacteriaceae</taxon>
        <taxon>Ulvibacterium</taxon>
    </lineage>
</organism>
<dbReference type="PANTHER" id="PTHR30027:SF3">
    <property type="entry name" value="16S RRNA (URACIL(1498)-N(3))-METHYLTRANSFERASE"/>
    <property type="match status" value="1"/>
</dbReference>
<keyword evidence="5 10" id="KW-0489">Methyltransferase</keyword>
<evidence type="ECO:0000256" key="5">
    <source>
        <dbReference type="ARBA" id="ARBA00022603"/>
    </source>
</evidence>
<evidence type="ECO:0000256" key="9">
    <source>
        <dbReference type="ARBA" id="ARBA00047944"/>
    </source>
</evidence>
<dbReference type="NCBIfam" id="NF008702">
    <property type="entry name" value="PRK11713.6-1"/>
    <property type="match status" value="1"/>
</dbReference>
<evidence type="ECO:0000313" key="14">
    <source>
        <dbReference type="Proteomes" id="UP000276603"/>
    </source>
</evidence>
<keyword evidence="4 10" id="KW-0698">rRNA processing</keyword>
<dbReference type="OrthoDB" id="9815641at2"/>
<dbReference type="PIRSF" id="PIRSF015601">
    <property type="entry name" value="MTase_slr0722"/>
    <property type="match status" value="1"/>
</dbReference>
<dbReference type="SUPFAM" id="SSF88697">
    <property type="entry name" value="PUA domain-like"/>
    <property type="match status" value="1"/>
</dbReference>
<comment type="subcellular location">
    <subcellularLocation>
        <location evidence="1 10">Cytoplasm</location>
    </subcellularLocation>
</comment>
<dbReference type="InterPro" id="IPR006700">
    <property type="entry name" value="RsmE"/>
</dbReference>
<dbReference type="EMBL" id="RBCJ01000006">
    <property type="protein sequence ID" value="RKN76913.1"/>
    <property type="molecule type" value="Genomic_DNA"/>
</dbReference>
<evidence type="ECO:0000256" key="6">
    <source>
        <dbReference type="ARBA" id="ARBA00022679"/>
    </source>
</evidence>
<comment type="function">
    <text evidence="8 10">Specifically methylates the N3 position of the uracil ring of uridine 1498 (m3U1498) in 16S rRNA. Acts on the fully assembled 30S ribosomal subunit.</text>
</comment>
<feature type="domain" description="Ribosomal RNA small subunit methyltransferase E methyltransferase" evidence="11">
    <location>
        <begin position="76"/>
        <end position="229"/>
    </location>
</feature>
<evidence type="ECO:0000259" key="11">
    <source>
        <dbReference type="Pfam" id="PF04452"/>
    </source>
</evidence>
<evidence type="ECO:0000256" key="4">
    <source>
        <dbReference type="ARBA" id="ARBA00022552"/>
    </source>
</evidence>
<accession>A0A3B0BU66</accession>
<dbReference type="Pfam" id="PF20260">
    <property type="entry name" value="PUA_4"/>
    <property type="match status" value="1"/>
</dbReference>
<dbReference type="Gene3D" id="2.40.240.20">
    <property type="entry name" value="Hypothetical PUA domain-like, domain 1"/>
    <property type="match status" value="1"/>
</dbReference>
<evidence type="ECO:0000256" key="8">
    <source>
        <dbReference type="ARBA" id="ARBA00025699"/>
    </source>
</evidence>
<keyword evidence="14" id="KW-1185">Reference proteome</keyword>
<dbReference type="CDD" id="cd18084">
    <property type="entry name" value="RsmE-like"/>
    <property type="match status" value="1"/>
</dbReference>
<feature type="domain" description="Ribosomal RNA small subunit methyltransferase E PUA-like" evidence="12">
    <location>
        <begin position="20"/>
        <end position="64"/>
    </location>
</feature>
<dbReference type="GO" id="GO:0005737">
    <property type="term" value="C:cytoplasm"/>
    <property type="evidence" value="ECO:0007669"/>
    <property type="project" value="UniProtKB-SubCell"/>
</dbReference>
<dbReference type="InterPro" id="IPR029026">
    <property type="entry name" value="tRNA_m1G_MTases_N"/>
</dbReference>
<dbReference type="EC" id="2.1.1.193" evidence="10"/>
<dbReference type="Proteomes" id="UP000276603">
    <property type="component" value="Unassembled WGS sequence"/>
</dbReference>
<dbReference type="InterPro" id="IPR046887">
    <property type="entry name" value="RsmE_PUA-like"/>
</dbReference>
<comment type="caution">
    <text evidence="13">The sequence shown here is derived from an EMBL/GenBank/DDBJ whole genome shotgun (WGS) entry which is preliminary data.</text>
</comment>
<proteinExistence type="inferred from homology"/>
<dbReference type="InterPro" id="IPR046886">
    <property type="entry name" value="RsmE_MTase_dom"/>
</dbReference>
<evidence type="ECO:0000256" key="7">
    <source>
        <dbReference type="ARBA" id="ARBA00022691"/>
    </source>
</evidence>
<evidence type="ECO:0000256" key="2">
    <source>
        <dbReference type="ARBA" id="ARBA00005528"/>
    </source>
</evidence>
<dbReference type="InterPro" id="IPR029028">
    <property type="entry name" value="Alpha/beta_knot_MTases"/>
</dbReference>
<comment type="similarity">
    <text evidence="2 10">Belongs to the RNA methyltransferase RsmE family.</text>
</comment>
<comment type="catalytic activity">
    <reaction evidence="9 10">
        <text>uridine(1498) in 16S rRNA + S-adenosyl-L-methionine = N(3)-methyluridine(1498) in 16S rRNA + S-adenosyl-L-homocysteine + H(+)</text>
        <dbReference type="Rhea" id="RHEA:42920"/>
        <dbReference type="Rhea" id="RHEA-COMP:10283"/>
        <dbReference type="Rhea" id="RHEA-COMP:10284"/>
        <dbReference type="ChEBI" id="CHEBI:15378"/>
        <dbReference type="ChEBI" id="CHEBI:57856"/>
        <dbReference type="ChEBI" id="CHEBI:59789"/>
        <dbReference type="ChEBI" id="CHEBI:65315"/>
        <dbReference type="ChEBI" id="CHEBI:74502"/>
        <dbReference type="EC" id="2.1.1.193"/>
    </reaction>
</comment>
<gene>
    <name evidence="13" type="ORF">D7Z94_24350</name>
</gene>
<keyword evidence="7 10" id="KW-0949">S-adenosyl-L-methionine</keyword>
<dbReference type="AlphaFoldDB" id="A0A3B0BU66"/>
<dbReference type="InterPro" id="IPR015947">
    <property type="entry name" value="PUA-like_sf"/>
</dbReference>
<evidence type="ECO:0000256" key="3">
    <source>
        <dbReference type="ARBA" id="ARBA00022490"/>
    </source>
</evidence>
<keyword evidence="6 10" id="KW-0808">Transferase</keyword>
<dbReference type="SUPFAM" id="SSF75217">
    <property type="entry name" value="alpha/beta knot"/>
    <property type="match status" value="1"/>
</dbReference>
<evidence type="ECO:0000259" key="12">
    <source>
        <dbReference type="Pfam" id="PF20260"/>
    </source>
</evidence>
<name>A0A3B0BU66_9FLAO</name>
<evidence type="ECO:0000256" key="10">
    <source>
        <dbReference type="PIRNR" id="PIRNR015601"/>
    </source>
</evidence>
<dbReference type="Gene3D" id="3.40.1280.10">
    <property type="match status" value="1"/>
</dbReference>
<reference evidence="13 14" key="1">
    <citation type="submission" date="2018-10" db="EMBL/GenBank/DDBJ databases">
        <title>Ulvibacterium marinum gen. nov., sp. nov., a novel marine bacterium of the family Flavobacteriaceae, isolated from a culture of the green alga Ulva prolifera.</title>
        <authorList>
            <person name="Zhang Z."/>
        </authorList>
    </citation>
    <scope>NUCLEOTIDE SEQUENCE [LARGE SCALE GENOMIC DNA]</scope>
    <source>
        <strain evidence="13 14">CCMM003</strain>
    </source>
</reference>
<evidence type="ECO:0000313" key="13">
    <source>
        <dbReference type="EMBL" id="RKN76913.1"/>
    </source>
</evidence>
<keyword evidence="3 10" id="KW-0963">Cytoplasm</keyword>